<keyword evidence="2" id="KW-0521">NADP</keyword>
<dbReference type="PANTHER" id="PTHR43490">
    <property type="entry name" value="(+)-NEOMENTHOL DEHYDROGENASE"/>
    <property type="match status" value="1"/>
</dbReference>
<evidence type="ECO:0000313" key="5">
    <source>
        <dbReference type="EMBL" id="VZO40189.1"/>
    </source>
</evidence>
<dbReference type="PRINTS" id="PR00081">
    <property type="entry name" value="GDHRDH"/>
</dbReference>
<name>A0A7M4DRU5_9MICO</name>
<dbReference type="Proteomes" id="UP000419743">
    <property type="component" value="Unassembled WGS sequence"/>
</dbReference>
<evidence type="ECO:0000256" key="2">
    <source>
        <dbReference type="ARBA" id="ARBA00022857"/>
    </source>
</evidence>
<organism evidence="5 6">
    <name type="scientific">Occultella aeris</name>
    <dbReference type="NCBI Taxonomy" id="2761496"/>
    <lineage>
        <taxon>Bacteria</taxon>
        <taxon>Bacillati</taxon>
        <taxon>Actinomycetota</taxon>
        <taxon>Actinomycetes</taxon>
        <taxon>Micrococcales</taxon>
        <taxon>Ruaniaceae</taxon>
        <taxon>Occultella</taxon>
    </lineage>
</organism>
<evidence type="ECO:0000256" key="4">
    <source>
        <dbReference type="SAM" id="MobiDB-lite"/>
    </source>
</evidence>
<dbReference type="RefSeq" id="WP_231955731.1">
    <property type="nucleotide sequence ID" value="NZ_CACRYJ010000068.1"/>
</dbReference>
<comment type="caution">
    <text evidence="5">The sequence shown here is derived from an EMBL/GenBank/DDBJ whole genome shotgun (WGS) entry which is preliminary data.</text>
</comment>
<keyword evidence="6" id="KW-1185">Reference proteome</keyword>
<keyword evidence="3 5" id="KW-0560">Oxidoreductase</keyword>
<gene>
    <name evidence="5" type="primary">fabG_14</name>
    <name evidence="5" type="ORF">HALOF300_04892</name>
</gene>
<feature type="region of interest" description="Disordered" evidence="4">
    <location>
        <begin position="222"/>
        <end position="248"/>
    </location>
</feature>
<reference evidence="5 6" key="1">
    <citation type="submission" date="2019-11" db="EMBL/GenBank/DDBJ databases">
        <authorList>
            <person name="Criscuolo A."/>
        </authorList>
    </citation>
    <scope>NUCLEOTIDE SEQUENCE [LARGE SCALE GENOMIC DNA]</scope>
    <source>
        <strain evidence="5">CIP111667</strain>
    </source>
</reference>
<feature type="region of interest" description="Disordered" evidence="4">
    <location>
        <begin position="163"/>
        <end position="195"/>
    </location>
</feature>
<dbReference type="Gene3D" id="3.40.50.720">
    <property type="entry name" value="NAD(P)-binding Rossmann-like Domain"/>
    <property type="match status" value="1"/>
</dbReference>
<dbReference type="InterPro" id="IPR002347">
    <property type="entry name" value="SDR_fam"/>
</dbReference>
<proteinExistence type="inferred from homology"/>
<evidence type="ECO:0000256" key="1">
    <source>
        <dbReference type="ARBA" id="ARBA00006484"/>
    </source>
</evidence>
<feature type="compositionally biased region" description="Low complexity" evidence="4">
    <location>
        <begin position="167"/>
        <end position="189"/>
    </location>
</feature>
<dbReference type="EMBL" id="CACRYJ010000068">
    <property type="protein sequence ID" value="VZO40189.1"/>
    <property type="molecule type" value="Genomic_DNA"/>
</dbReference>
<dbReference type="SUPFAM" id="SSF51735">
    <property type="entry name" value="NAD(P)-binding Rossmann-fold domains"/>
    <property type="match status" value="1"/>
</dbReference>
<comment type="similarity">
    <text evidence="1">Belongs to the short-chain dehydrogenases/reductases (SDR) family.</text>
</comment>
<dbReference type="PANTHER" id="PTHR43490:SF99">
    <property type="entry name" value="SHORT-CHAIN DEHYDROGENASE_REDUCTASE"/>
    <property type="match status" value="1"/>
</dbReference>
<dbReference type="InterPro" id="IPR036291">
    <property type="entry name" value="NAD(P)-bd_dom_sf"/>
</dbReference>
<dbReference type="AlphaFoldDB" id="A0A7M4DRU5"/>
<dbReference type="EC" id="1.1.1.100" evidence="5"/>
<evidence type="ECO:0000256" key="3">
    <source>
        <dbReference type="ARBA" id="ARBA00023002"/>
    </source>
</evidence>
<evidence type="ECO:0000313" key="6">
    <source>
        <dbReference type="Proteomes" id="UP000419743"/>
    </source>
</evidence>
<dbReference type="Pfam" id="PF00106">
    <property type="entry name" value="adh_short"/>
    <property type="match status" value="1"/>
</dbReference>
<protein>
    <submittedName>
        <fullName evidence="5">3-oxoacyl-[acyl-carrier-protein] reductase FabG</fullName>
        <ecNumber evidence="5">1.1.1.100</ecNumber>
    </submittedName>
</protein>
<accession>A0A7M4DRU5</accession>
<dbReference type="GO" id="GO:0004316">
    <property type="term" value="F:3-oxoacyl-[acyl-carrier-protein] reductase (NADPH) activity"/>
    <property type="evidence" value="ECO:0007669"/>
    <property type="project" value="UniProtKB-EC"/>
</dbReference>
<sequence>MGEQTTRTIALITRANKGIGRATAAQLSALGMTVLIGTRDARRREQAAADLRAVGGDVHAVALDVTDPATAQAAAREVEARFGHLDVLINNAGITGSGQVAPQDALDQVPSSVDLDMVRSVFETNVLGVIAVINAMLPLLRNSQAPRIVNVSSHAASLTISSVPDGPLSSTPSLPVLSKPTATSTAATSRPRRVRQSWFGHDRHGWTDRRVLQRGRSLALVTGRRSGPDGSITVRRELSGPCEAPAGH</sequence>